<keyword evidence="2" id="KW-1185">Reference proteome</keyword>
<evidence type="ECO:0000313" key="2">
    <source>
        <dbReference type="Proteomes" id="UP000595437"/>
    </source>
</evidence>
<name>A0A7T8HLM0_CALRO</name>
<proteinExistence type="predicted"/>
<reference evidence="2" key="1">
    <citation type="submission" date="2021-01" db="EMBL/GenBank/DDBJ databases">
        <title>Caligus Genome Assembly.</title>
        <authorList>
            <person name="Gallardo-Escarate C."/>
        </authorList>
    </citation>
    <scope>NUCLEOTIDE SEQUENCE [LARGE SCALE GENOMIC DNA]</scope>
</reference>
<dbReference type="AlphaFoldDB" id="A0A7T8HLM0"/>
<dbReference type="Proteomes" id="UP000595437">
    <property type="component" value="Chromosome 3"/>
</dbReference>
<sequence length="63" mass="7351">MGFSCKLKRVSIQALSLGRGHSRLEDHYRVPEDDRETLHQSQRRIHLKDCLLMWDNARPHAAA</sequence>
<evidence type="ECO:0000313" key="1">
    <source>
        <dbReference type="EMBL" id="QQP52337.1"/>
    </source>
</evidence>
<accession>A0A7T8HLM0</accession>
<organism evidence="1 2">
    <name type="scientific">Caligus rogercresseyi</name>
    <name type="common">Sea louse</name>
    <dbReference type="NCBI Taxonomy" id="217165"/>
    <lineage>
        <taxon>Eukaryota</taxon>
        <taxon>Metazoa</taxon>
        <taxon>Ecdysozoa</taxon>
        <taxon>Arthropoda</taxon>
        <taxon>Crustacea</taxon>
        <taxon>Multicrustacea</taxon>
        <taxon>Hexanauplia</taxon>
        <taxon>Copepoda</taxon>
        <taxon>Siphonostomatoida</taxon>
        <taxon>Caligidae</taxon>
        <taxon>Caligus</taxon>
    </lineage>
</organism>
<gene>
    <name evidence="1" type="ORF">FKW44_004461</name>
</gene>
<protein>
    <submittedName>
        <fullName evidence="1">Uncharacterized protein</fullName>
    </submittedName>
</protein>
<dbReference type="EMBL" id="CP045892">
    <property type="protein sequence ID" value="QQP52337.1"/>
    <property type="molecule type" value="Genomic_DNA"/>
</dbReference>